<dbReference type="InterPro" id="IPR005876">
    <property type="entry name" value="Co_trans_ATP-bd"/>
</dbReference>
<name>A0ABS0W0H1_9CORY</name>
<dbReference type="InterPro" id="IPR027417">
    <property type="entry name" value="P-loop_NTPase"/>
</dbReference>
<dbReference type="CDD" id="cd03225">
    <property type="entry name" value="ABC_cobalt_CbiO_domain1"/>
    <property type="match status" value="1"/>
</dbReference>
<keyword evidence="13" id="KW-1185">Reference proteome</keyword>
<dbReference type="InterPro" id="IPR003593">
    <property type="entry name" value="AAA+_ATPase"/>
</dbReference>
<evidence type="ECO:0000256" key="5">
    <source>
        <dbReference type="ARBA" id="ARBA00022741"/>
    </source>
</evidence>
<dbReference type="PROSITE" id="PS00211">
    <property type="entry name" value="ABC_TRANSPORTER_1"/>
    <property type="match status" value="1"/>
</dbReference>
<comment type="subcellular location">
    <subcellularLocation>
        <location evidence="1 10">Cell membrane</location>
        <topology evidence="1 10">Peripheral membrane protein</topology>
    </subcellularLocation>
</comment>
<keyword evidence="8 10" id="KW-0472">Membrane</keyword>
<evidence type="ECO:0000256" key="6">
    <source>
        <dbReference type="ARBA" id="ARBA00022840"/>
    </source>
</evidence>
<feature type="domain" description="ABC transporter" evidence="11">
    <location>
        <begin position="51"/>
        <end position="286"/>
    </location>
</feature>
<dbReference type="Proteomes" id="UP000625574">
    <property type="component" value="Unassembled WGS sequence"/>
</dbReference>
<comment type="function">
    <text evidence="9">Probably part of an ABC transporter complex. Responsible for energy coupling to the transport system.</text>
</comment>
<keyword evidence="5 10" id="KW-0547">Nucleotide-binding</keyword>
<dbReference type="InterPro" id="IPR017871">
    <property type="entry name" value="ABC_transporter-like_CS"/>
</dbReference>
<accession>A0ABS0W0H1</accession>
<evidence type="ECO:0000256" key="7">
    <source>
        <dbReference type="ARBA" id="ARBA00022967"/>
    </source>
</evidence>
<evidence type="ECO:0000256" key="2">
    <source>
        <dbReference type="ARBA" id="ARBA00005417"/>
    </source>
</evidence>
<keyword evidence="7" id="KW-1278">Translocase</keyword>
<comment type="similarity">
    <text evidence="2 10">Belongs to the ABC transporter superfamily.</text>
</comment>
<dbReference type="Gene3D" id="3.40.50.300">
    <property type="entry name" value="P-loop containing nucleotide triphosphate hydrolases"/>
    <property type="match status" value="1"/>
</dbReference>
<sequence length="313" mass="33985">MAGDRCQRRTSGRHRRARAHIPLIHTSHPVFPAWCRPSPGGPVTHPTPPLVELSDVDFSHGPDLPVLRSVDLRIRAGDRIAVLGANGSGKSTLFRLLAAAWKPDHGELRVDGEPVRYNRAGRDRVRRRVQLVLQEPDDQIFATSVSADIAYGPVNMGLDHHEVKRRVNEAMTAAEVVDLADRVPHQLSYGQRKRVALAGALAMDPAVLLLDEPTAGLDPAGGRQLLLTLAALNAKGTAVVLSTHDVDLAYAFADTAVVLTGGTIFSGNVEDVLTDRDLMERARLGLPWAPLVSRALGRKISAPEELPESREYP</sequence>
<dbReference type="EMBL" id="JAEIOT010000008">
    <property type="protein sequence ID" value="MBI9001143.1"/>
    <property type="molecule type" value="Genomic_DNA"/>
</dbReference>
<keyword evidence="3 10" id="KW-0813">Transport</keyword>
<dbReference type="InterPro" id="IPR050095">
    <property type="entry name" value="ECF_ABC_transporter_ATP-bd"/>
</dbReference>
<evidence type="ECO:0000256" key="4">
    <source>
        <dbReference type="ARBA" id="ARBA00022475"/>
    </source>
</evidence>
<protein>
    <recommendedName>
        <fullName evidence="10">ABC transporter ATP-binding protein</fullName>
    </recommendedName>
</protein>
<evidence type="ECO:0000256" key="8">
    <source>
        <dbReference type="ARBA" id="ARBA00023136"/>
    </source>
</evidence>
<dbReference type="Pfam" id="PF00005">
    <property type="entry name" value="ABC_tran"/>
    <property type="match status" value="1"/>
</dbReference>
<evidence type="ECO:0000256" key="3">
    <source>
        <dbReference type="ARBA" id="ARBA00022448"/>
    </source>
</evidence>
<evidence type="ECO:0000256" key="10">
    <source>
        <dbReference type="RuleBase" id="RU364103"/>
    </source>
</evidence>
<dbReference type="PANTHER" id="PTHR43553:SF24">
    <property type="entry name" value="ENERGY-COUPLING FACTOR TRANSPORTER ATP-BINDING PROTEIN ECFA1"/>
    <property type="match status" value="1"/>
</dbReference>
<organism evidence="12 13">
    <name type="scientific">Corynebacterium marambiense</name>
    <dbReference type="NCBI Taxonomy" id="2765364"/>
    <lineage>
        <taxon>Bacteria</taxon>
        <taxon>Bacillati</taxon>
        <taxon>Actinomycetota</taxon>
        <taxon>Actinomycetes</taxon>
        <taxon>Mycobacteriales</taxon>
        <taxon>Corynebacteriaceae</taxon>
        <taxon>Corynebacterium</taxon>
    </lineage>
</organism>
<reference evidence="12 13" key="1">
    <citation type="submission" date="2020-12" db="EMBL/GenBank/DDBJ databases">
        <title>Genome public.</title>
        <authorList>
            <person name="Sun Q."/>
        </authorList>
    </citation>
    <scope>NUCLEOTIDE SEQUENCE [LARGE SCALE GENOMIC DNA]</scope>
    <source>
        <strain evidence="12 13">CCM 8864</strain>
    </source>
</reference>
<dbReference type="SMART" id="SM00382">
    <property type="entry name" value="AAA"/>
    <property type="match status" value="1"/>
</dbReference>
<proteinExistence type="inferred from homology"/>
<dbReference type="NCBIfam" id="TIGR01166">
    <property type="entry name" value="cbiO"/>
    <property type="match status" value="1"/>
</dbReference>
<dbReference type="InterPro" id="IPR015856">
    <property type="entry name" value="ABC_transpr_CbiO/EcfA_su"/>
</dbReference>
<dbReference type="GO" id="GO:0005524">
    <property type="term" value="F:ATP binding"/>
    <property type="evidence" value="ECO:0007669"/>
    <property type="project" value="UniProtKB-KW"/>
</dbReference>
<gene>
    <name evidence="12" type="ORF">JDV76_09235</name>
</gene>
<dbReference type="SUPFAM" id="SSF52540">
    <property type="entry name" value="P-loop containing nucleoside triphosphate hydrolases"/>
    <property type="match status" value="1"/>
</dbReference>
<comment type="function">
    <text evidence="10">Part of an ABC transporter complex. Responsible for energy coupling to the transport system.</text>
</comment>
<keyword evidence="6 10" id="KW-0067">ATP-binding</keyword>
<dbReference type="PROSITE" id="PS50893">
    <property type="entry name" value="ABC_TRANSPORTER_2"/>
    <property type="match status" value="1"/>
</dbReference>
<dbReference type="PANTHER" id="PTHR43553">
    <property type="entry name" value="HEAVY METAL TRANSPORTER"/>
    <property type="match status" value="1"/>
</dbReference>
<evidence type="ECO:0000256" key="1">
    <source>
        <dbReference type="ARBA" id="ARBA00004202"/>
    </source>
</evidence>
<keyword evidence="4 10" id="KW-1003">Cell membrane</keyword>
<evidence type="ECO:0000313" key="12">
    <source>
        <dbReference type="EMBL" id="MBI9001143.1"/>
    </source>
</evidence>
<evidence type="ECO:0000313" key="13">
    <source>
        <dbReference type="Proteomes" id="UP000625574"/>
    </source>
</evidence>
<evidence type="ECO:0000256" key="9">
    <source>
        <dbReference type="ARBA" id="ARBA00025157"/>
    </source>
</evidence>
<dbReference type="InterPro" id="IPR003439">
    <property type="entry name" value="ABC_transporter-like_ATP-bd"/>
</dbReference>
<comment type="caution">
    <text evidence="12">The sequence shown here is derived from an EMBL/GenBank/DDBJ whole genome shotgun (WGS) entry which is preliminary data.</text>
</comment>
<evidence type="ECO:0000259" key="11">
    <source>
        <dbReference type="PROSITE" id="PS50893"/>
    </source>
</evidence>